<name>A0A2I0J0Z5_PUNGR</name>
<evidence type="ECO:0000313" key="2">
    <source>
        <dbReference type="Proteomes" id="UP000233551"/>
    </source>
</evidence>
<protein>
    <submittedName>
        <fullName evidence="1">Uncharacterized protein</fullName>
    </submittedName>
</protein>
<dbReference type="Proteomes" id="UP000233551">
    <property type="component" value="Unassembled WGS sequence"/>
</dbReference>
<reference evidence="1 2" key="1">
    <citation type="submission" date="2017-11" db="EMBL/GenBank/DDBJ databases">
        <title>De-novo sequencing of pomegranate (Punica granatum L.) genome.</title>
        <authorList>
            <person name="Akparov Z."/>
            <person name="Amiraslanov A."/>
            <person name="Hajiyeva S."/>
            <person name="Abbasov M."/>
            <person name="Kaur K."/>
            <person name="Hamwieh A."/>
            <person name="Solovyev V."/>
            <person name="Salamov A."/>
            <person name="Braich B."/>
            <person name="Kosarev P."/>
            <person name="Mahmoud A."/>
            <person name="Hajiyev E."/>
            <person name="Babayeva S."/>
            <person name="Izzatullayeva V."/>
            <person name="Mammadov A."/>
            <person name="Mammadov A."/>
            <person name="Sharifova S."/>
            <person name="Ojaghi J."/>
            <person name="Eynullazada K."/>
            <person name="Bayramov B."/>
            <person name="Abdulazimova A."/>
            <person name="Shahmuradov I."/>
        </authorList>
    </citation>
    <scope>NUCLEOTIDE SEQUENCE [LARGE SCALE GENOMIC DNA]</scope>
    <source>
        <strain evidence="2">cv. AG2017</strain>
        <tissue evidence="1">Leaf</tissue>
    </source>
</reference>
<keyword evidence="2" id="KW-1185">Reference proteome</keyword>
<proteinExistence type="predicted"/>
<dbReference type="AlphaFoldDB" id="A0A2I0J0Z5"/>
<evidence type="ECO:0000313" key="1">
    <source>
        <dbReference type="EMBL" id="PKI49892.1"/>
    </source>
</evidence>
<accession>A0A2I0J0Z5</accession>
<organism evidence="1 2">
    <name type="scientific">Punica granatum</name>
    <name type="common">Pomegranate</name>
    <dbReference type="NCBI Taxonomy" id="22663"/>
    <lineage>
        <taxon>Eukaryota</taxon>
        <taxon>Viridiplantae</taxon>
        <taxon>Streptophyta</taxon>
        <taxon>Embryophyta</taxon>
        <taxon>Tracheophyta</taxon>
        <taxon>Spermatophyta</taxon>
        <taxon>Magnoliopsida</taxon>
        <taxon>eudicotyledons</taxon>
        <taxon>Gunneridae</taxon>
        <taxon>Pentapetalae</taxon>
        <taxon>rosids</taxon>
        <taxon>malvids</taxon>
        <taxon>Myrtales</taxon>
        <taxon>Lythraceae</taxon>
        <taxon>Punica</taxon>
    </lineage>
</organism>
<sequence>MGPVGLVLPTVMGASSLVEELEVWRGQRIEVIPVPDGERLRRGARVGLVRLGGQVVSGVDGVIRFEGSYWGGIGVEVVATVEEEEMLEEERMWGSLELAMVWEGGWRAERRGRGREVGRDAGRDGGPEGGGWRVEEDAVVWSEVAFFIQLFWGKKMTM</sequence>
<comment type="caution">
    <text evidence="1">The sequence shown here is derived from an EMBL/GenBank/DDBJ whole genome shotgun (WGS) entry which is preliminary data.</text>
</comment>
<dbReference type="EMBL" id="PGOL01002180">
    <property type="protein sequence ID" value="PKI49892.1"/>
    <property type="molecule type" value="Genomic_DNA"/>
</dbReference>
<gene>
    <name evidence="1" type="ORF">CRG98_029730</name>
</gene>